<evidence type="ECO:0000313" key="2">
    <source>
        <dbReference type="Proteomes" id="UP000009220"/>
    </source>
</evidence>
<sequence>MTVTKSDLVKEVVDATGLTATDSKKIVDTLLYE</sequence>
<name>G0JM01_9PROT</name>
<evidence type="ECO:0000313" key="1">
    <source>
        <dbReference type="EMBL" id="AEM46951.1"/>
    </source>
</evidence>
<gene>
    <name evidence="1" type="ORF">Acife_0753</name>
</gene>
<protein>
    <submittedName>
        <fullName evidence="1">Histone family protein DNA-binding protein</fullName>
    </submittedName>
</protein>
<dbReference type="HOGENOM" id="CLU_3380068_0_0_6"/>
<dbReference type="EMBL" id="CP002985">
    <property type="protein sequence ID" value="AEM46951.1"/>
    <property type="molecule type" value="Genomic_DNA"/>
</dbReference>
<dbReference type="GO" id="GO:0003677">
    <property type="term" value="F:DNA binding"/>
    <property type="evidence" value="ECO:0007669"/>
    <property type="project" value="UniProtKB-KW"/>
</dbReference>
<dbReference type="STRING" id="743299.Acife_0753"/>
<accession>G0JM01</accession>
<dbReference type="Proteomes" id="UP000009220">
    <property type="component" value="Chromosome"/>
</dbReference>
<reference evidence="1 2" key="1">
    <citation type="journal article" date="2011" name="J. Bacteriol.">
        <title>Draft genome of the psychrotolerant acidophile Acidithiobacillus ferrivorans SS3.</title>
        <authorList>
            <person name="Liljeqvist M."/>
            <person name="Valdes J."/>
            <person name="Holmes D.S."/>
            <person name="Dopson M."/>
        </authorList>
    </citation>
    <scope>NUCLEOTIDE SEQUENCE [LARGE SCALE GENOMIC DNA]</scope>
    <source>
        <strain evidence="1 2">SS3</strain>
    </source>
</reference>
<keyword evidence="1" id="KW-0238">DNA-binding</keyword>
<dbReference type="KEGG" id="afi:Acife_0753"/>
<dbReference type="AlphaFoldDB" id="G0JM01"/>
<proteinExistence type="predicted"/>
<organism evidence="1 2">
    <name type="scientific">Acidithiobacillus ferrivorans SS3</name>
    <dbReference type="NCBI Taxonomy" id="743299"/>
    <lineage>
        <taxon>Bacteria</taxon>
        <taxon>Pseudomonadati</taxon>
        <taxon>Pseudomonadota</taxon>
        <taxon>Acidithiobacillia</taxon>
        <taxon>Acidithiobacillales</taxon>
        <taxon>Acidithiobacillaceae</taxon>
        <taxon>Acidithiobacillus</taxon>
    </lineage>
</organism>